<evidence type="ECO:0000313" key="1">
    <source>
        <dbReference type="EMBL" id="TDQ47410.1"/>
    </source>
</evidence>
<sequence>MNYLCRFVMTFYLMKHNDPLKFVPATKGAASTGLANARHLAGRYACIQY</sequence>
<reference evidence="1 2" key="1">
    <citation type="submission" date="2019-03" db="EMBL/GenBank/DDBJ databases">
        <title>Genomic Encyclopedia of Type Strains, Phase IV (KMG-IV): sequencing the most valuable type-strain genomes for metagenomic binning, comparative biology and taxonomic classification.</title>
        <authorList>
            <person name="Goeker M."/>
        </authorList>
    </citation>
    <scope>NUCLEOTIDE SEQUENCE [LARGE SCALE GENOMIC DNA]</scope>
    <source>
        <strain evidence="1 2">DSM 103792</strain>
    </source>
</reference>
<name>A0A4R6UKA3_9GAMM</name>
<comment type="caution">
    <text evidence="1">The sequence shown here is derived from an EMBL/GenBank/DDBJ whole genome shotgun (WGS) entry which is preliminary data.</text>
</comment>
<dbReference type="AlphaFoldDB" id="A0A4R6UKA3"/>
<keyword evidence="2" id="KW-1185">Reference proteome</keyword>
<accession>A0A4R6UKA3</accession>
<organism evidence="1 2">
    <name type="scientific">Permianibacter aggregans</name>
    <dbReference type="NCBI Taxonomy" id="1510150"/>
    <lineage>
        <taxon>Bacteria</taxon>
        <taxon>Pseudomonadati</taxon>
        <taxon>Pseudomonadota</taxon>
        <taxon>Gammaproteobacteria</taxon>
        <taxon>Pseudomonadales</taxon>
        <taxon>Pseudomonadaceae</taxon>
        <taxon>Permianibacter</taxon>
    </lineage>
</organism>
<evidence type="ECO:0000313" key="2">
    <source>
        <dbReference type="Proteomes" id="UP000295375"/>
    </source>
</evidence>
<dbReference type="Proteomes" id="UP000295375">
    <property type="component" value="Unassembled WGS sequence"/>
</dbReference>
<proteinExistence type="predicted"/>
<dbReference type="EMBL" id="SNYM01000010">
    <property type="protein sequence ID" value="TDQ47410.1"/>
    <property type="molecule type" value="Genomic_DNA"/>
</dbReference>
<gene>
    <name evidence="1" type="ORF">EV696_1102</name>
</gene>
<protein>
    <submittedName>
        <fullName evidence="1">Uncharacterized protein</fullName>
    </submittedName>
</protein>